<organism evidence="1 2">
    <name type="scientific">Eretmocerus hayati</name>
    <dbReference type="NCBI Taxonomy" id="131215"/>
    <lineage>
        <taxon>Eukaryota</taxon>
        <taxon>Metazoa</taxon>
        <taxon>Ecdysozoa</taxon>
        <taxon>Arthropoda</taxon>
        <taxon>Hexapoda</taxon>
        <taxon>Insecta</taxon>
        <taxon>Pterygota</taxon>
        <taxon>Neoptera</taxon>
        <taxon>Endopterygota</taxon>
        <taxon>Hymenoptera</taxon>
        <taxon>Apocrita</taxon>
        <taxon>Proctotrupomorpha</taxon>
        <taxon>Chalcidoidea</taxon>
        <taxon>Aphelinidae</taxon>
        <taxon>Aphelininae</taxon>
        <taxon>Eretmocerus</taxon>
    </lineage>
</organism>
<gene>
    <name evidence="1" type="ORF">QAD02_003172</name>
</gene>
<evidence type="ECO:0000313" key="2">
    <source>
        <dbReference type="Proteomes" id="UP001239111"/>
    </source>
</evidence>
<sequence>MAASPGYLTTIRDDPVGCVCPLCGHGLGPVEKLVGFIGACSSPNSSLMRSLTMELREGEQTFIFVGGVGELKKSQPHNSFLRFNKGVGIVTTAHRRISDLYLCLNELTFCFCCMLNSCKYYELY</sequence>
<name>A0ACC2NM89_9HYME</name>
<comment type="caution">
    <text evidence="1">The sequence shown here is derived from an EMBL/GenBank/DDBJ whole genome shotgun (WGS) entry which is preliminary data.</text>
</comment>
<proteinExistence type="predicted"/>
<accession>A0ACC2NM89</accession>
<dbReference type="EMBL" id="CM056743">
    <property type="protein sequence ID" value="KAJ8671913.1"/>
    <property type="molecule type" value="Genomic_DNA"/>
</dbReference>
<reference evidence="1" key="1">
    <citation type="submission" date="2023-04" db="EMBL/GenBank/DDBJ databases">
        <title>A chromosome-level genome assembly of the parasitoid wasp Eretmocerus hayati.</title>
        <authorList>
            <person name="Zhong Y."/>
            <person name="Liu S."/>
            <person name="Liu Y."/>
        </authorList>
    </citation>
    <scope>NUCLEOTIDE SEQUENCE</scope>
    <source>
        <strain evidence="1">ZJU_SS_LIU_2023</strain>
    </source>
</reference>
<evidence type="ECO:0000313" key="1">
    <source>
        <dbReference type="EMBL" id="KAJ8671913.1"/>
    </source>
</evidence>
<keyword evidence="2" id="KW-1185">Reference proteome</keyword>
<dbReference type="Proteomes" id="UP001239111">
    <property type="component" value="Chromosome 3"/>
</dbReference>
<protein>
    <submittedName>
        <fullName evidence="1">Uncharacterized protein</fullName>
    </submittedName>
</protein>